<feature type="domain" description="DNA helicase Pif1-like DEAD-box helicase" evidence="3">
    <location>
        <begin position="1019"/>
        <end position="1223"/>
    </location>
</feature>
<feature type="domain" description="DNA helicase Pif1-like 2B" evidence="5">
    <location>
        <begin position="1300"/>
        <end position="1346"/>
    </location>
</feature>
<keyword evidence="7" id="KW-1185">Reference proteome</keyword>
<dbReference type="Proteomes" id="UP000198287">
    <property type="component" value="Unassembled WGS sequence"/>
</dbReference>
<keyword evidence="1" id="KW-0234">DNA repair</keyword>
<evidence type="ECO:0000259" key="3">
    <source>
        <dbReference type="Pfam" id="PF05970"/>
    </source>
</evidence>
<dbReference type="GO" id="GO:0006281">
    <property type="term" value="P:DNA repair"/>
    <property type="evidence" value="ECO:0007669"/>
    <property type="project" value="UniProtKB-KW"/>
</dbReference>
<feature type="region of interest" description="Disordered" evidence="2">
    <location>
        <begin position="85"/>
        <end position="109"/>
    </location>
</feature>
<dbReference type="GO" id="GO:0000723">
    <property type="term" value="P:telomere maintenance"/>
    <property type="evidence" value="ECO:0007669"/>
    <property type="project" value="InterPro"/>
</dbReference>
<dbReference type="EMBL" id="LNIX01000038">
    <property type="protein sequence ID" value="OXA39531.1"/>
    <property type="molecule type" value="Genomic_DNA"/>
</dbReference>
<organism evidence="6 7">
    <name type="scientific">Folsomia candida</name>
    <name type="common">Springtail</name>
    <dbReference type="NCBI Taxonomy" id="158441"/>
    <lineage>
        <taxon>Eukaryota</taxon>
        <taxon>Metazoa</taxon>
        <taxon>Ecdysozoa</taxon>
        <taxon>Arthropoda</taxon>
        <taxon>Hexapoda</taxon>
        <taxon>Collembola</taxon>
        <taxon>Entomobryomorpha</taxon>
        <taxon>Isotomoidea</taxon>
        <taxon>Isotomidae</taxon>
        <taxon>Proisotominae</taxon>
        <taxon>Folsomia</taxon>
    </lineage>
</organism>
<gene>
    <name evidence="6" type="ORF">Fcan01_25776</name>
</gene>
<dbReference type="OMA" id="ANTIGRM"/>
<keyword evidence="1" id="KW-0233">DNA recombination</keyword>
<dbReference type="GO" id="GO:0016887">
    <property type="term" value="F:ATP hydrolysis activity"/>
    <property type="evidence" value="ECO:0007669"/>
    <property type="project" value="RHEA"/>
</dbReference>
<comment type="catalytic activity">
    <reaction evidence="1">
        <text>ATP + H2O = ADP + phosphate + H(+)</text>
        <dbReference type="Rhea" id="RHEA:13065"/>
        <dbReference type="ChEBI" id="CHEBI:15377"/>
        <dbReference type="ChEBI" id="CHEBI:15378"/>
        <dbReference type="ChEBI" id="CHEBI:30616"/>
        <dbReference type="ChEBI" id="CHEBI:43474"/>
        <dbReference type="ChEBI" id="CHEBI:456216"/>
        <dbReference type="EC" id="5.6.2.3"/>
    </reaction>
</comment>
<comment type="similarity">
    <text evidence="1">Belongs to the helicase family.</text>
</comment>
<comment type="cofactor">
    <cofactor evidence="1">
        <name>Mg(2+)</name>
        <dbReference type="ChEBI" id="CHEBI:18420"/>
    </cofactor>
</comment>
<evidence type="ECO:0000256" key="1">
    <source>
        <dbReference type="RuleBase" id="RU363044"/>
    </source>
</evidence>
<proteinExistence type="inferred from homology"/>
<evidence type="ECO:0000313" key="7">
    <source>
        <dbReference type="Proteomes" id="UP000198287"/>
    </source>
</evidence>
<comment type="caution">
    <text evidence="6">The sequence shown here is derived from an EMBL/GenBank/DDBJ whole genome shotgun (WGS) entry which is preliminary data.</text>
</comment>
<keyword evidence="1" id="KW-0227">DNA damage</keyword>
<evidence type="ECO:0000259" key="5">
    <source>
        <dbReference type="Pfam" id="PF21530"/>
    </source>
</evidence>
<dbReference type="Gene3D" id="3.40.50.300">
    <property type="entry name" value="P-loop containing nucleotide triphosphate hydrolases"/>
    <property type="match status" value="1"/>
</dbReference>
<protein>
    <recommendedName>
        <fullName evidence="1">ATP-dependent DNA helicase</fullName>
        <ecNumber evidence="1">5.6.2.3</ecNumber>
    </recommendedName>
</protein>
<feature type="compositionally biased region" description="Basic and acidic residues" evidence="2">
    <location>
        <begin position="20"/>
        <end position="36"/>
    </location>
</feature>
<feature type="domain" description="Helitron helicase-like" evidence="4">
    <location>
        <begin position="406"/>
        <end position="583"/>
    </location>
</feature>
<dbReference type="InterPro" id="IPR049163">
    <property type="entry name" value="Pif1-like_2B_dom"/>
</dbReference>
<dbReference type="Pfam" id="PF14214">
    <property type="entry name" value="Helitron_like_N"/>
    <property type="match status" value="1"/>
</dbReference>
<dbReference type="SUPFAM" id="SSF52540">
    <property type="entry name" value="P-loop containing nucleoside triphosphate hydrolases"/>
    <property type="match status" value="2"/>
</dbReference>
<dbReference type="EC" id="5.6.2.3" evidence="1"/>
<evidence type="ECO:0000313" key="6">
    <source>
        <dbReference type="EMBL" id="OXA39531.1"/>
    </source>
</evidence>
<dbReference type="OrthoDB" id="1728974at2759"/>
<dbReference type="Pfam" id="PF21530">
    <property type="entry name" value="Pif1_2B_dom"/>
    <property type="match status" value="1"/>
</dbReference>
<name>A0A226D4F7_FOLCA</name>
<evidence type="ECO:0000259" key="4">
    <source>
        <dbReference type="Pfam" id="PF14214"/>
    </source>
</evidence>
<reference evidence="6 7" key="1">
    <citation type="submission" date="2015-12" db="EMBL/GenBank/DDBJ databases">
        <title>The genome of Folsomia candida.</title>
        <authorList>
            <person name="Faddeeva A."/>
            <person name="Derks M.F."/>
            <person name="Anvar Y."/>
            <person name="Smit S."/>
            <person name="Van Straalen N."/>
            <person name="Roelofs D."/>
        </authorList>
    </citation>
    <scope>NUCLEOTIDE SEQUENCE [LARGE SCALE GENOMIC DNA]</scope>
    <source>
        <strain evidence="6 7">VU population</strain>
        <tissue evidence="6">Whole body</tissue>
    </source>
</reference>
<keyword evidence="1" id="KW-0378">Hydrolase</keyword>
<keyword evidence="1" id="KW-0547">Nucleotide-binding</keyword>
<accession>A0A226D4F7</accession>
<dbReference type="InterPro" id="IPR025476">
    <property type="entry name" value="Helitron_helicase-like"/>
</dbReference>
<dbReference type="GO" id="GO:0043139">
    <property type="term" value="F:5'-3' DNA helicase activity"/>
    <property type="evidence" value="ECO:0007669"/>
    <property type="project" value="UniProtKB-EC"/>
</dbReference>
<dbReference type="PANTHER" id="PTHR10492">
    <property type="match status" value="1"/>
</dbReference>
<feature type="compositionally biased region" description="Low complexity" evidence="2">
    <location>
        <begin position="1"/>
        <end position="14"/>
    </location>
</feature>
<dbReference type="PANTHER" id="PTHR10492:SF57">
    <property type="entry name" value="ATP-DEPENDENT DNA HELICASE"/>
    <property type="match status" value="1"/>
</dbReference>
<dbReference type="GO" id="GO:0005524">
    <property type="term" value="F:ATP binding"/>
    <property type="evidence" value="ECO:0007669"/>
    <property type="project" value="UniProtKB-KW"/>
</dbReference>
<dbReference type="GO" id="GO:0006310">
    <property type="term" value="P:DNA recombination"/>
    <property type="evidence" value="ECO:0007669"/>
    <property type="project" value="UniProtKB-KW"/>
</dbReference>
<keyword evidence="1" id="KW-0067">ATP-binding</keyword>
<dbReference type="InterPro" id="IPR010285">
    <property type="entry name" value="DNA_helicase_pif1-like_DEAD"/>
</dbReference>
<dbReference type="InterPro" id="IPR027417">
    <property type="entry name" value="P-loop_NTPase"/>
</dbReference>
<sequence>MASVSIQSTSSSRMSRLRGRLTEEQKSLQREKDRIRKSNKLATSLHEVLNNENIEPEPRPSTIRRRQNRANIDPVLAEKFREAEKLRGTYRRNQKKSTPPSTYQSGVSSEVDESIVSEQNCGSMPILCEECGSINFKDEWPKGNSFTYCCKKGRIKEPQVQMCQLIQDLMTGKHQHSKNFMENVRSFNSALAFASMGANVYSAKGRGPYTFRIHGQIYHLTGNLHPDEGDSPKYSQLYIFDPNEASNQRINTSENSGCNIDLMKILSEWMSQNNKFTEAYRMLFEVEQESETEAMKMGIAPPEVSMTIIQDRSMDLRVYNAPRSNEVAIVFKNSDGEPPLERDLRIHLRSDSTSNIRKTKTLYFLDPNIDALTYPLLFPFSDQAWNMKLRLTDGKQLTQMRWCGYQFAIRKRFNAFLSAGRLTQQYIVDSYVKMEANRLNYIKTNQKKLRVEHYKGLMDHLNSEADLAGVQPGKAIILPSSFPGSPRNMQQNYQDAMAMVRKYGKPDLFITMTCNPKWIEIVENLEPGQCSENRPDLVARVFNIKLKELLDDLQEKHIFGKVVGVVHVIEFQKRGLPHAHILLILEPSSKPSNTEIIDKIVCAEVPNAFDNPRLYQYVKSHMIHGPCGSKNMLSPCMDKSKCTKEFPKEFQEVTVANLNGYPRYRRRDNGISTTVGRHEVNNLWVVPYNPYLLLKYNCHINVEVCASIKSVKYLYKYVYKGYDCARIVVKEGNVQHNEVESFLESRWVGAAEGAWRIFGFNMHKQSHTIVRLQVHLEDFQSIVFDPEKLADEILEVGARRTTLSAWFDLNTIDESARELLYTEIPGHYRFVKGKWIKRIQAGNNVIGRRYAVNMKDSERYYLRLLLLHVRGATSYDDIRTVDGTLCPNFQDTAKKYGLLNDDSVWLLTLEEAAVASMPKQMRELFALICVFGLPNDVNTLWMNFKQAKCEDFAHRNNHENCIIHCENLALTEVESVLWLHGKRCIEVGLPAPIWVPVDLIYDFDVSAEASRGMELFCSLNDKQHESFSVIWDAISDAALTSKCFFLDGPGGTGKTFVYETLIASLRGEGTVASTGIAANLLPNGRTYHSQYKLPVPLVETSVSDIRLTSQDAQNLREASLLIWDESTMAPSHALNAVDRLLRELMNNETPFGGKVLLLGGDFRQCLPVVVHGTKAGIIEVCLKSSRQWKEFRFLHLTENVRSVDPEYSEWILSIGDGTLTNDDNLPDDIVEIPQDLISSGNIVEEIYGKSLLATTIHQFTNRTILSPKNEHVDGINAKVLEVLNSIEDKCDQDANNYPIEFLNGLNPSGMPPHSLQLKVGAIIMLLRNLNTKRGLCKGTPLIVKELKPNLIIAEVISGTANGRFVFIPRIDLAPITPDLPFILHRRQFPVKLAFAMTINKSQGQTFDKVGLHLPEPVFSHGQLCCVVKGTPVV</sequence>
<feature type="region of interest" description="Disordered" evidence="2">
    <location>
        <begin position="1"/>
        <end position="70"/>
    </location>
</feature>
<dbReference type="Pfam" id="PF05970">
    <property type="entry name" value="PIF1"/>
    <property type="match status" value="1"/>
</dbReference>
<evidence type="ECO:0000256" key="2">
    <source>
        <dbReference type="SAM" id="MobiDB-lite"/>
    </source>
</evidence>
<keyword evidence="1 6" id="KW-0347">Helicase</keyword>